<gene>
    <name evidence="1" type="ORF">OWV82_008516</name>
</gene>
<dbReference type="Proteomes" id="UP001164539">
    <property type="component" value="Chromosome 4"/>
</dbReference>
<reference evidence="1 2" key="1">
    <citation type="journal article" date="2023" name="Science">
        <title>Complex scaffold remodeling in plant triterpene biosynthesis.</title>
        <authorList>
            <person name="De La Pena R."/>
            <person name="Hodgson H."/>
            <person name="Liu J.C."/>
            <person name="Stephenson M.J."/>
            <person name="Martin A.C."/>
            <person name="Owen C."/>
            <person name="Harkess A."/>
            <person name="Leebens-Mack J."/>
            <person name="Jimenez L.E."/>
            <person name="Osbourn A."/>
            <person name="Sattely E.S."/>
        </authorList>
    </citation>
    <scope>NUCLEOTIDE SEQUENCE [LARGE SCALE GENOMIC DNA]</scope>
    <source>
        <strain evidence="2">cv. JPN11</strain>
        <tissue evidence="1">Leaf</tissue>
    </source>
</reference>
<dbReference type="EMBL" id="CM051397">
    <property type="protein sequence ID" value="KAJ4720735.1"/>
    <property type="molecule type" value="Genomic_DNA"/>
</dbReference>
<proteinExistence type="predicted"/>
<name>A0ACC1YDN7_MELAZ</name>
<accession>A0ACC1YDN7</accession>
<sequence length="110" mass="11728">MYSGNIFTVFFMMSSFYVFLLLSSPAITMSGGTSGHVVAAAARPLKSANYATFEPKTSHEGDKFGSRSGVEDCLPKGIHGNSAPSRYINYHTFGSTMCSTPKDATATSKP</sequence>
<keyword evidence="2" id="KW-1185">Reference proteome</keyword>
<protein>
    <submittedName>
        <fullName evidence="1">Maintenance of mitochondrial morphology protein like</fullName>
    </submittedName>
</protein>
<evidence type="ECO:0000313" key="1">
    <source>
        <dbReference type="EMBL" id="KAJ4720735.1"/>
    </source>
</evidence>
<comment type="caution">
    <text evidence="1">The sequence shown here is derived from an EMBL/GenBank/DDBJ whole genome shotgun (WGS) entry which is preliminary data.</text>
</comment>
<organism evidence="1 2">
    <name type="scientific">Melia azedarach</name>
    <name type="common">Chinaberry tree</name>
    <dbReference type="NCBI Taxonomy" id="155640"/>
    <lineage>
        <taxon>Eukaryota</taxon>
        <taxon>Viridiplantae</taxon>
        <taxon>Streptophyta</taxon>
        <taxon>Embryophyta</taxon>
        <taxon>Tracheophyta</taxon>
        <taxon>Spermatophyta</taxon>
        <taxon>Magnoliopsida</taxon>
        <taxon>eudicotyledons</taxon>
        <taxon>Gunneridae</taxon>
        <taxon>Pentapetalae</taxon>
        <taxon>rosids</taxon>
        <taxon>malvids</taxon>
        <taxon>Sapindales</taxon>
        <taxon>Meliaceae</taxon>
        <taxon>Melia</taxon>
    </lineage>
</organism>
<evidence type="ECO:0000313" key="2">
    <source>
        <dbReference type="Proteomes" id="UP001164539"/>
    </source>
</evidence>